<evidence type="ECO:0000313" key="3">
    <source>
        <dbReference type="Proteomes" id="UP001443914"/>
    </source>
</evidence>
<dbReference type="GO" id="GO:0010073">
    <property type="term" value="P:meristem maintenance"/>
    <property type="evidence" value="ECO:0007669"/>
    <property type="project" value="InterPro"/>
</dbReference>
<dbReference type="InterPro" id="IPR044824">
    <property type="entry name" value="MAIN-like"/>
</dbReference>
<reference evidence="2" key="1">
    <citation type="submission" date="2024-03" db="EMBL/GenBank/DDBJ databases">
        <title>WGS assembly of Saponaria officinalis var. Norfolk2.</title>
        <authorList>
            <person name="Jenkins J."/>
            <person name="Shu S."/>
            <person name="Grimwood J."/>
            <person name="Barry K."/>
            <person name="Goodstein D."/>
            <person name="Schmutz J."/>
            <person name="Leebens-Mack J."/>
            <person name="Osbourn A."/>
        </authorList>
    </citation>
    <scope>NUCLEOTIDE SEQUENCE [LARGE SCALE GENOMIC DNA]</scope>
    <source>
        <strain evidence="2">JIC</strain>
    </source>
</reference>
<evidence type="ECO:0000313" key="2">
    <source>
        <dbReference type="EMBL" id="KAK9671813.1"/>
    </source>
</evidence>
<dbReference type="AlphaFoldDB" id="A0AAW1H5U6"/>
<organism evidence="2 3">
    <name type="scientific">Saponaria officinalis</name>
    <name type="common">Common soapwort</name>
    <name type="synonym">Lychnis saponaria</name>
    <dbReference type="NCBI Taxonomy" id="3572"/>
    <lineage>
        <taxon>Eukaryota</taxon>
        <taxon>Viridiplantae</taxon>
        <taxon>Streptophyta</taxon>
        <taxon>Embryophyta</taxon>
        <taxon>Tracheophyta</taxon>
        <taxon>Spermatophyta</taxon>
        <taxon>Magnoliopsida</taxon>
        <taxon>eudicotyledons</taxon>
        <taxon>Gunneridae</taxon>
        <taxon>Pentapetalae</taxon>
        <taxon>Caryophyllales</taxon>
        <taxon>Caryophyllaceae</taxon>
        <taxon>Caryophylleae</taxon>
        <taxon>Saponaria</taxon>
    </lineage>
</organism>
<comment type="caution">
    <text evidence="2">The sequence shown here is derived from an EMBL/GenBank/DDBJ whole genome shotgun (WGS) entry which is preliminary data.</text>
</comment>
<keyword evidence="3" id="KW-1185">Reference proteome</keyword>
<dbReference type="Proteomes" id="UP001443914">
    <property type="component" value="Unassembled WGS sequence"/>
</dbReference>
<dbReference type="PANTHER" id="PTHR46033">
    <property type="entry name" value="PROTEIN MAIN-LIKE 2"/>
    <property type="match status" value="1"/>
</dbReference>
<proteinExistence type="predicted"/>
<dbReference type="Pfam" id="PF10536">
    <property type="entry name" value="PMD"/>
    <property type="match status" value="1"/>
</dbReference>
<gene>
    <name evidence="2" type="ORF">RND81_12G056200</name>
</gene>
<sequence length="249" mass="27918">MIGYHRAAKLAQLVSYPLDDEAQGIVEESGLDHLGHCMLKNLNMSLLCAFVERWKPDTNTFHMPFGEMSILLHDVAFILGLSIEGKVCGVVEEEDESPLIHICEFFGKSEEELSLPFKEEVAAPYYKGGAVLVEAVWIYKYFTMFRPSVPTALGDGESRALAWGTLPRLEMDGTMLLSYRQQLDALTAESVRWLPYGGRPDRAHPRSLFYVCIRYMDIVEAIRVCADDSASHATAWPISSASQRPRLPS</sequence>
<dbReference type="PANTHER" id="PTHR46033:SF8">
    <property type="entry name" value="PROTEIN MAINTENANCE OF MERISTEMS-LIKE"/>
    <property type="match status" value="1"/>
</dbReference>
<accession>A0AAW1H5U6</accession>
<evidence type="ECO:0000259" key="1">
    <source>
        <dbReference type="Pfam" id="PF10536"/>
    </source>
</evidence>
<protein>
    <recommendedName>
        <fullName evidence="1">Aminotransferase-like plant mobile domain-containing protein</fullName>
    </recommendedName>
</protein>
<name>A0AAW1H5U6_SAPOF</name>
<feature type="domain" description="Aminotransferase-like plant mobile" evidence="1">
    <location>
        <begin position="42"/>
        <end position="106"/>
    </location>
</feature>
<dbReference type="EMBL" id="JBDFQZ010000012">
    <property type="protein sequence ID" value="KAK9671813.1"/>
    <property type="molecule type" value="Genomic_DNA"/>
</dbReference>
<dbReference type="InterPro" id="IPR019557">
    <property type="entry name" value="AminoTfrase-like_pln_mobile"/>
</dbReference>